<dbReference type="Pfam" id="PF00168">
    <property type="entry name" value="C2"/>
    <property type="match status" value="2"/>
</dbReference>
<dbReference type="Proteomes" id="UP000663851">
    <property type="component" value="Unassembled WGS sequence"/>
</dbReference>
<dbReference type="Proteomes" id="UP000663869">
    <property type="component" value="Unassembled WGS sequence"/>
</dbReference>
<dbReference type="AlphaFoldDB" id="A0A818Z5V0"/>
<keyword evidence="2" id="KW-0677">Repeat</keyword>
<evidence type="ECO:0000256" key="4">
    <source>
        <dbReference type="SAM" id="MobiDB-lite"/>
    </source>
</evidence>
<feature type="compositionally biased region" description="Low complexity" evidence="4">
    <location>
        <begin position="50"/>
        <end position="62"/>
    </location>
</feature>
<evidence type="ECO:0000256" key="2">
    <source>
        <dbReference type="ARBA" id="ARBA00022737"/>
    </source>
</evidence>
<keyword evidence="15" id="KW-1185">Reference proteome</keyword>
<feature type="domain" description="C2" evidence="5">
    <location>
        <begin position="135"/>
        <end position="256"/>
    </location>
</feature>
<dbReference type="PANTHER" id="PTHR45716">
    <property type="entry name" value="BITESIZE, ISOFORM I"/>
    <property type="match status" value="1"/>
</dbReference>
<dbReference type="EMBL" id="CAJNYU010002723">
    <property type="protein sequence ID" value="CAF3596251.1"/>
    <property type="molecule type" value="Genomic_DNA"/>
</dbReference>
<evidence type="ECO:0000313" key="9">
    <source>
        <dbReference type="EMBL" id="CAF3759213.1"/>
    </source>
</evidence>
<dbReference type="SUPFAM" id="SSF49562">
    <property type="entry name" value="C2 domain (Calcium/lipid-binding domain, CaLB)"/>
    <property type="match status" value="2"/>
</dbReference>
<dbReference type="PANTHER" id="PTHR45716:SF2">
    <property type="entry name" value="BITESIZE, ISOFORM I"/>
    <property type="match status" value="1"/>
</dbReference>
<evidence type="ECO:0000256" key="3">
    <source>
        <dbReference type="ARBA" id="ARBA00023136"/>
    </source>
</evidence>
<comment type="caution">
    <text evidence="9">The sequence shown here is derived from an EMBL/GenBank/DDBJ whole genome shotgun (WGS) entry which is preliminary data.</text>
</comment>
<dbReference type="Proteomes" id="UP000663838">
    <property type="component" value="Unassembled WGS sequence"/>
</dbReference>
<evidence type="ECO:0000313" key="12">
    <source>
        <dbReference type="EMBL" id="CAF4502113.1"/>
    </source>
</evidence>
<evidence type="ECO:0000313" key="14">
    <source>
        <dbReference type="Proteomes" id="UP000663865"/>
    </source>
</evidence>
<feature type="compositionally biased region" description="Acidic residues" evidence="4">
    <location>
        <begin position="79"/>
        <end position="91"/>
    </location>
</feature>
<gene>
    <name evidence="8" type="ORF">FME351_LOCUS21715</name>
    <name evidence="11" type="ORF">HFQ381_LOCUS18847</name>
    <name evidence="9" type="ORF">KIK155_LOCUS30163</name>
    <name evidence="7" type="ORF">LUA448_LOCUS17946</name>
    <name evidence="6" type="ORF">TIS948_LOCUS4925</name>
    <name evidence="13" type="ORF">TOA249_LOCUS19940</name>
    <name evidence="12" type="ORF">TSG867_LOCUS21180</name>
    <name evidence="10" type="ORF">UJA718_LOCUS7612</name>
</gene>
<sequence>MYIYLDSRTKLSTISHSKSNNSIHESSSTLTAKEPMQTEESINDSTQSTNNAYRYSKNNNNKPTKGGTLGSVGNLDTIDSNDDDDNDDDDDIDGKFEKAKLGLGNRTASCMDIRGSQTSINSAFSEKKARYDLDISGTIELKLTYALTTGALDVTIQKCSNLAKAKRGQSSDPYVKLYLLPDRSKNGKRRTLSKKNTVDPVYNQKFRYHATKQELETRVLWISVWSESILGLNTFLGEINLPLTGCTFDRSEEYPLLAQKKKNDLKPMLEPTLDPGEITFQLTFIENQRSKDIGTLQIHYIQAKAIFFGKNLPDVFCKGLLMPDKIKKKIPGTRKGPTPKWDVPLRWDGVRLDNLENSSIEISVWCQESFRKHMFGFVRLNLSAGHFANKAVDWLDATKFEKTAWERFIDRPTILHTITLPLRPPTTRSK</sequence>
<feature type="region of interest" description="Disordered" evidence="4">
    <location>
        <begin position="15"/>
        <end position="91"/>
    </location>
</feature>
<dbReference type="Proteomes" id="UP000663873">
    <property type="component" value="Unassembled WGS sequence"/>
</dbReference>
<feature type="domain" description="C2" evidence="5">
    <location>
        <begin position="274"/>
        <end position="395"/>
    </location>
</feature>
<dbReference type="GO" id="GO:0016020">
    <property type="term" value="C:membrane"/>
    <property type="evidence" value="ECO:0007669"/>
    <property type="project" value="UniProtKB-SubCell"/>
</dbReference>
<comment type="subcellular location">
    <subcellularLocation>
        <location evidence="1">Membrane</location>
    </subcellularLocation>
</comment>
<dbReference type="EMBL" id="CAJOBS010001595">
    <property type="protein sequence ID" value="CAF4744729.1"/>
    <property type="molecule type" value="Genomic_DNA"/>
</dbReference>
<evidence type="ECO:0000313" key="7">
    <source>
        <dbReference type="EMBL" id="CAF3404882.1"/>
    </source>
</evidence>
<dbReference type="SMART" id="SM00239">
    <property type="entry name" value="C2"/>
    <property type="match status" value="2"/>
</dbReference>
<dbReference type="EMBL" id="CAJOBQ010001617">
    <property type="protein sequence ID" value="CAF4502113.1"/>
    <property type="molecule type" value="Genomic_DNA"/>
</dbReference>
<dbReference type="OrthoDB" id="195679at2759"/>
<evidence type="ECO:0000313" key="15">
    <source>
        <dbReference type="Proteomes" id="UP000663873"/>
    </source>
</evidence>
<evidence type="ECO:0000313" key="6">
    <source>
        <dbReference type="EMBL" id="CAF3067857.1"/>
    </source>
</evidence>
<dbReference type="CDD" id="cd08521">
    <property type="entry name" value="C2A_SLP"/>
    <property type="match status" value="1"/>
</dbReference>
<evidence type="ECO:0000259" key="5">
    <source>
        <dbReference type="PROSITE" id="PS50004"/>
    </source>
</evidence>
<dbReference type="EMBL" id="CAJNYV010005592">
    <property type="protein sequence ID" value="CAF3759213.1"/>
    <property type="molecule type" value="Genomic_DNA"/>
</dbReference>
<proteinExistence type="predicted"/>
<organism evidence="9 14">
    <name type="scientific">Rotaria socialis</name>
    <dbReference type="NCBI Taxonomy" id="392032"/>
    <lineage>
        <taxon>Eukaryota</taxon>
        <taxon>Metazoa</taxon>
        <taxon>Spiralia</taxon>
        <taxon>Gnathifera</taxon>
        <taxon>Rotifera</taxon>
        <taxon>Eurotatoria</taxon>
        <taxon>Bdelloidea</taxon>
        <taxon>Philodinida</taxon>
        <taxon>Philodinidae</taxon>
        <taxon>Rotaria</taxon>
    </lineage>
</organism>
<name>A0A818Z5V0_9BILA</name>
<reference evidence="9" key="1">
    <citation type="submission" date="2021-02" db="EMBL/GenBank/DDBJ databases">
        <authorList>
            <person name="Nowell W R."/>
        </authorList>
    </citation>
    <scope>NUCLEOTIDE SEQUENCE</scope>
</reference>
<dbReference type="EMBL" id="CAJOBP010000773">
    <property type="protein sequence ID" value="CAF4218962.1"/>
    <property type="molecule type" value="Genomic_DNA"/>
</dbReference>
<dbReference type="Proteomes" id="UP000663833">
    <property type="component" value="Unassembled WGS sequence"/>
</dbReference>
<evidence type="ECO:0000313" key="8">
    <source>
        <dbReference type="EMBL" id="CAF3596251.1"/>
    </source>
</evidence>
<dbReference type="EMBL" id="CAJNXB010000568">
    <property type="protein sequence ID" value="CAF3067857.1"/>
    <property type="molecule type" value="Genomic_DNA"/>
</dbReference>
<keyword evidence="3" id="KW-0472">Membrane</keyword>
<dbReference type="GO" id="GO:0006887">
    <property type="term" value="P:exocytosis"/>
    <property type="evidence" value="ECO:0007669"/>
    <property type="project" value="TreeGrafter"/>
</dbReference>
<dbReference type="EMBL" id="CAJNYD010002214">
    <property type="protein sequence ID" value="CAF3404882.1"/>
    <property type="molecule type" value="Genomic_DNA"/>
</dbReference>
<evidence type="ECO:0000313" key="11">
    <source>
        <dbReference type="EMBL" id="CAF4382578.1"/>
    </source>
</evidence>
<dbReference type="Proteomes" id="UP000663825">
    <property type="component" value="Unassembled WGS sequence"/>
</dbReference>
<dbReference type="Proteomes" id="UP000663865">
    <property type="component" value="Unassembled WGS sequence"/>
</dbReference>
<accession>A0A818Z5V0</accession>
<evidence type="ECO:0000256" key="1">
    <source>
        <dbReference type="ARBA" id="ARBA00004370"/>
    </source>
</evidence>
<evidence type="ECO:0000313" key="13">
    <source>
        <dbReference type="EMBL" id="CAF4744729.1"/>
    </source>
</evidence>
<dbReference type="EMBL" id="CAJOBO010001481">
    <property type="protein sequence ID" value="CAF4382578.1"/>
    <property type="molecule type" value="Genomic_DNA"/>
</dbReference>
<dbReference type="Proteomes" id="UP000663862">
    <property type="component" value="Unassembled WGS sequence"/>
</dbReference>
<dbReference type="Gene3D" id="2.60.40.150">
    <property type="entry name" value="C2 domain"/>
    <property type="match status" value="2"/>
</dbReference>
<dbReference type="InterPro" id="IPR035892">
    <property type="entry name" value="C2_domain_sf"/>
</dbReference>
<evidence type="ECO:0000313" key="10">
    <source>
        <dbReference type="EMBL" id="CAF4218962.1"/>
    </source>
</evidence>
<feature type="compositionally biased region" description="Low complexity" evidence="4">
    <location>
        <begin position="15"/>
        <end position="29"/>
    </location>
</feature>
<dbReference type="FunFam" id="2.60.40.150:FF:000006">
    <property type="entry name" value="Synaptotagmin-like 5, isoform CRA_a"/>
    <property type="match status" value="1"/>
</dbReference>
<dbReference type="GO" id="GO:0042043">
    <property type="term" value="F:neurexin family protein binding"/>
    <property type="evidence" value="ECO:0007669"/>
    <property type="project" value="TreeGrafter"/>
</dbReference>
<dbReference type="InterPro" id="IPR000008">
    <property type="entry name" value="C2_dom"/>
</dbReference>
<protein>
    <recommendedName>
        <fullName evidence="5">C2 domain-containing protein</fullName>
    </recommendedName>
</protein>
<dbReference type="PROSITE" id="PS50004">
    <property type="entry name" value="C2"/>
    <property type="match status" value="2"/>
</dbReference>
<feature type="compositionally biased region" description="Polar residues" evidence="4">
    <location>
        <begin position="38"/>
        <end position="49"/>
    </location>
</feature>